<dbReference type="Gene3D" id="3.40.50.12710">
    <property type="match status" value="1"/>
</dbReference>
<dbReference type="eggNOG" id="COG1565">
    <property type="taxonomic scope" value="Bacteria"/>
</dbReference>
<dbReference type="Proteomes" id="UP000024942">
    <property type="component" value="Unassembled WGS sequence"/>
</dbReference>
<dbReference type="AlphaFoldDB" id="A0A059GBV4"/>
<dbReference type="PATRIC" id="fig|1280953.3.peg.101"/>
<dbReference type="STRING" id="1280953.HOC_00515"/>
<gene>
    <name evidence="3" type="ORF">HOC_00515</name>
</gene>
<accession>A0A059GBV4</accession>
<dbReference type="EMBL" id="ARYL01000001">
    <property type="protein sequence ID" value="KDA04322.1"/>
    <property type="molecule type" value="Genomic_DNA"/>
</dbReference>
<dbReference type="InterPro" id="IPR038375">
    <property type="entry name" value="NDUFAF7_sf"/>
</dbReference>
<keyword evidence="4" id="KW-1185">Reference proteome</keyword>
<dbReference type="InterPro" id="IPR003788">
    <property type="entry name" value="NDUFAF7"/>
</dbReference>
<proteinExistence type="predicted"/>
<dbReference type="PANTHER" id="PTHR12049:SF7">
    <property type="entry name" value="PROTEIN ARGININE METHYLTRANSFERASE NDUFAF7, MITOCHONDRIAL"/>
    <property type="match status" value="1"/>
</dbReference>
<dbReference type="PANTHER" id="PTHR12049">
    <property type="entry name" value="PROTEIN ARGININE METHYLTRANSFERASE NDUFAF7, MITOCHONDRIAL"/>
    <property type="match status" value="1"/>
</dbReference>
<dbReference type="SUPFAM" id="SSF53335">
    <property type="entry name" value="S-adenosyl-L-methionine-dependent methyltransferases"/>
    <property type="match status" value="1"/>
</dbReference>
<evidence type="ECO:0000256" key="2">
    <source>
        <dbReference type="ARBA" id="ARBA00022679"/>
    </source>
</evidence>
<evidence type="ECO:0000313" key="4">
    <source>
        <dbReference type="Proteomes" id="UP000024942"/>
    </source>
</evidence>
<keyword evidence="2" id="KW-0808">Transferase</keyword>
<sequence length="351" mass="37748">MTLKERLIRLIETGGPIPVSTYMQLALHDRQDGYYATRPGLGQDFITAPETSQVFGELLGLWVVHEWQAIGSPSAFCLVEIGPGRGVLMQDALRMAFVAGGKPFADAMQLYLVEPSPALRDVQVERLAVYEPQFAEQASEVPALPTIILANEYLDCLPARQFRRDGEDWRECVVGLDAEGALAFGLAADGRSAPEGTAQTANCVEVQIGLDILVAELATRAANGLPVHALLIDYGPVDRAPGDSLRAFKDGEQVSPLLAPGETDLTVDVDFGRLKRIAASAGLDVHGPTPQGMFLLGLGAQARLNQLVKANEDDAEAIFNAAQRLIDPKDMGERFKVICLSSTDLPKPAGF</sequence>
<evidence type="ECO:0008006" key="5">
    <source>
        <dbReference type="Google" id="ProtNLM"/>
    </source>
</evidence>
<dbReference type="GO" id="GO:0035243">
    <property type="term" value="F:protein-arginine omega-N symmetric methyltransferase activity"/>
    <property type="evidence" value="ECO:0007669"/>
    <property type="project" value="TreeGrafter"/>
</dbReference>
<reference evidence="3 4" key="1">
    <citation type="journal article" date="2014" name="Antonie Van Leeuwenhoek">
        <title>Hyphomonas beringensis sp. nov. and Hyphomonas chukchiensis sp. nov., isolated from surface seawater of the Bering Sea and Chukchi Sea.</title>
        <authorList>
            <person name="Li C."/>
            <person name="Lai Q."/>
            <person name="Li G."/>
            <person name="Dong C."/>
            <person name="Wang J."/>
            <person name="Liao Y."/>
            <person name="Shao Z."/>
        </authorList>
    </citation>
    <scope>NUCLEOTIDE SEQUENCE [LARGE SCALE GENOMIC DNA]</scope>
    <source>
        <strain evidence="3 4">SCH89</strain>
    </source>
</reference>
<evidence type="ECO:0000256" key="1">
    <source>
        <dbReference type="ARBA" id="ARBA00022603"/>
    </source>
</evidence>
<dbReference type="Pfam" id="PF02636">
    <property type="entry name" value="Methyltransf_28"/>
    <property type="match status" value="1"/>
</dbReference>
<dbReference type="OrthoDB" id="9794208at2"/>
<dbReference type="RefSeq" id="WP_035534690.1">
    <property type="nucleotide sequence ID" value="NZ_ARYL01000001.1"/>
</dbReference>
<dbReference type="GO" id="GO:0032259">
    <property type="term" value="P:methylation"/>
    <property type="evidence" value="ECO:0007669"/>
    <property type="project" value="UniProtKB-KW"/>
</dbReference>
<name>A0A059GBV4_9PROT</name>
<evidence type="ECO:0000313" key="3">
    <source>
        <dbReference type="EMBL" id="KDA04322.1"/>
    </source>
</evidence>
<comment type="caution">
    <text evidence="3">The sequence shown here is derived from an EMBL/GenBank/DDBJ whole genome shotgun (WGS) entry which is preliminary data.</text>
</comment>
<organism evidence="3 4">
    <name type="scientific">Hyphomonas oceanitis SCH89</name>
    <dbReference type="NCBI Taxonomy" id="1280953"/>
    <lineage>
        <taxon>Bacteria</taxon>
        <taxon>Pseudomonadati</taxon>
        <taxon>Pseudomonadota</taxon>
        <taxon>Alphaproteobacteria</taxon>
        <taxon>Hyphomonadales</taxon>
        <taxon>Hyphomonadaceae</taxon>
        <taxon>Hyphomonas</taxon>
    </lineage>
</organism>
<keyword evidence="1" id="KW-0489">Methyltransferase</keyword>
<dbReference type="InterPro" id="IPR029063">
    <property type="entry name" value="SAM-dependent_MTases_sf"/>
</dbReference>
<protein>
    <recommendedName>
        <fullName evidence="5">ATP synthase beta subunit/transription termination factor rho</fullName>
    </recommendedName>
</protein>